<sequence>MIVTEFDREDTLLKVELADMLAATWPQSYGQTATTEVDHLMAPDRLAIAAIDDDELVGFVGAIPQYGVTGWELHPLIVRDSHRKRRIGARLMTFIENEIASRGGLTVYLGTDDEKFETSLSEGDLFQNPLQAIQEIENRNHHPYEFYQKLGYQIVGVIPDANGWHKPDILMAKRVASLPNEE</sequence>
<dbReference type="Gene3D" id="3.40.630.30">
    <property type="match status" value="1"/>
</dbReference>
<comment type="caution">
    <text evidence="2">The sequence shown here is derived from an EMBL/GenBank/DDBJ whole genome shotgun (WGS) entry which is preliminary data.</text>
</comment>
<evidence type="ECO:0000313" key="2">
    <source>
        <dbReference type="EMBL" id="MEO1781151.1"/>
    </source>
</evidence>
<reference evidence="2 3" key="2">
    <citation type="submission" date="2024-02" db="EMBL/GenBank/DDBJ databases">
        <title>The Genome Sequence of Enterococcus diestrammenae JM9A.</title>
        <authorList>
            <person name="Earl A."/>
            <person name="Manson A."/>
            <person name="Gilmore M."/>
            <person name="Sanders J."/>
            <person name="Shea T."/>
            <person name="Howe W."/>
            <person name="Livny J."/>
            <person name="Cuomo C."/>
            <person name="Neafsey D."/>
            <person name="Birren B."/>
        </authorList>
    </citation>
    <scope>NUCLEOTIDE SEQUENCE [LARGE SCALE GENOMIC DNA]</scope>
    <source>
        <strain evidence="2 3">JM9A</strain>
    </source>
</reference>
<accession>A0ABV0F1X1</accession>
<dbReference type="NCBIfam" id="NF000165">
    <property type="entry name" value="AAC_6p_Entco"/>
    <property type="match status" value="1"/>
</dbReference>
<proteinExistence type="predicted"/>
<reference evidence="3" key="1">
    <citation type="submission" date="2016-06" db="EMBL/GenBank/DDBJ databases">
        <title>Four novel species of enterococci isolated from chicken manure.</title>
        <authorList>
            <person name="Van Tyne D."/>
        </authorList>
    </citation>
    <scope>NUCLEOTIDE SEQUENCE [LARGE SCALE GENOMIC DNA]</scope>
    <source>
        <strain evidence="3">JM9A</strain>
    </source>
</reference>
<dbReference type="PROSITE" id="PS51186">
    <property type="entry name" value="GNAT"/>
    <property type="match status" value="1"/>
</dbReference>
<organism evidence="2 3">
    <name type="scientific">Enterococcus diestrammenae</name>
    <dbReference type="NCBI Taxonomy" id="1155073"/>
    <lineage>
        <taxon>Bacteria</taxon>
        <taxon>Bacillati</taxon>
        <taxon>Bacillota</taxon>
        <taxon>Bacilli</taxon>
        <taxon>Lactobacillales</taxon>
        <taxon>Enterococcaceae</taxon>
        <taxon>Enterococcus</taxon>
    </lineage>
</organism>
<dbReference type="InterPro" id="IPR000182">
    <property type="entry name" value="GNAT_dom"/>
</dbReference>
<dbReference type="CDD" id="cd04301">
    <property type="entry name" value="NAT_SF"/>
    <property type="match status" value="1"/>
</dbReference>
<dbReference type="EMBL" id="MAEI02000001">
    <property type="protein sequence ID" value="MEO1781151.1"/>
    <property type="molecule type" value="Genomic_DNA"/>
</dbReference>
<evidence type="ECO:0000313" key="3">
    <source>
        <dbReference type="Proteomes" id="UP001429357"/>
    </source>
</evidence>
<dbReference type="Pfam" id="PF00583">
    <property type="entry name" value="Acetyltransf_1"/>
    <property type="match status" value="1"/>
</dbReference>
<dbReference type="RefSeq" id="WP_161870759.1">
    <property type="nucleotide sequence ID" value="NZ_JAQFAM010000027.1"/>
</dbReference>
<name>A0ABV0F1X1_9ENTE</name>
<dbReference type="InterPro" id="IPR016181">
    <property type="entry name" value="Acyl_CoA_acyltransferase"/>
</dbReference>
<dbReference type="Proteomes" id="UP001429357">
    <property type="component" value="Unassembled WGS sequence"/>
</dbReference>
<gene>
    <name evidence="2" type="ORF">BAU18_000730</name>
</gene>
<feature type="domain" description="N-acetyltransferase" evidence="1">
    <location>
        <begin position="4"/>
        <end position="176"/>
    </location>
</feature>
<evidence type="ECO:0000259" key="1">
    <source>
        <dbReference type="PROSITE" id="PS51186"/>
    </source>
</evidence>
<keyword evidence="3" id="KW-1185">Reference proteome</keyword>
<protein>
    <submittedName>
        <fullName evidence="2">Aminoglycoside 6'-N-acetyltransferase I</fullName>
    </submittedName>
</protein>
<dbReference type="SUPFAM" id="SSF55729">
    <property type="entry name" value="Acyl-CoA N-acyltransferases (Nat)"/>
    <property type="match status" value="1"/>
</dbReference>